<accession>A0AAD8J164</accession>
<comment type="caution">
    <text evidence="2">The sequence shown here is derived from an EMBL/GenBank/DDBJ whole genome shotgun (WGS) entry which is preliminary data.</text>
</comment>
<sequence length="233" mass="25156">MDEKRDFADVVRELMKIKGNVPAKFDRKDAHIKLLDDLVNVNSLFTLAVFVGLSQASPGIRSLEDRDECNAGPGVAKMLVLYEVVSFACFLLSSLVAKVLKLILSLDGKICKLILKGLDVKDVLLVLTSCASVSGIVLLTLSVVNVVQIRIGLYSCGSAEARRAIWALCAIVSIALVIYVLSLGAAIYASMRGDAMPETVPNSRQSSRRGFNSVDIESHQVPAGLNHKLDDLV</sequence>
<feature type="transmembrane region" description="Helical" evidence="1">
    <location>
        <begin position="164"/>
        <end position="189"/>
    </location>
</feature>
<proteinExistence type="predicted"/>
<feature type="transmembrane region" description="Helical" evidence="1">
    <location>
        <begin position="80"/>
        <end position="103"/>
    </location>
</feature>
<organism evidence="2 3">
    <name type="scientific">Heracleum sosnowskyi</name>
    <dbReference type="NCBI Taxonomy" id="360622"/>
    <lineage>
        <taxon>Eukaryota</taxon>
        <taxon>Viridiplantae</taxon>
        <taxon>Streptophyta</taxon>
        <taxon>Embryophyta</taxon>
        <taxon>Tracheophyta</taxon>
        <taxon>Spermatophyta</taxon>
        <taxon>Magnoliopsida</taxon>
        <taxon>eudicotyledons</taxon>
        <taxon>Gunneridae</taxon>
        <taxon>Pentapetalae</taxon>
        <taxon>asterids</taxon>
        <taxon>campanulids</taxon>
        <taxon>Apiales</taxon>
        <taxon>Apiaceae</taxon>
        <taxon>Apioideae</taxon>
        <taxon>apioid superclade</taxon>
        <taxon>Tordylieae</taxon>
        <taxon>Tordyliinae</taxon>
        <taxon>Heracleum</taxon>
    </lineage>
</organism>
<gene>
    <name evidence="2" type="ORF">POM88_012906</name>
</gene>
<feature type="transmembrane region" description="Helical" evidence="1">
    <location>
        <begin position="38"/>
        <end position="60"/>
    </location>
</feature>
<keyword evidence="1" id="KW-1133">Transmembrane helix</keyword>
<evidence type="ECO:0000313" key="2">
    <source>
        <dbReference type="EMBL" id="KAK1393850.1"/>
    </source>
</evidence>
<reference evidence="2" key="2">
    <citation type="submission" date="2023-05" db="EMBL/GenBank/DDBJ databases">
        <authorList>
            <person name="Schelkunov M.I."/>
        </authorList>
    </citation>
    <scope>NUCLEOTIDE SEQUENCE</scope>
    <source>
        <strain evidence="2">Hsosn_3</strain>
        <tissue evidence="2">Leaf</tissue>
    </source>
</reference>
<reference evidence="2" key="1">
    <citation type="submission" date="2023-02" db="EMBL/GenBank/DDBJ databases">
        <title>Genome of toxic invasive species Heracleum sosnowskyi carries increased number of genes despite the absence of recent whole-genome duplications.</title>
        <authorList>
            <person name="Schelkunov M."/>
            <person name="Shtratnikova V."/>
            <person name="Makarenko M."/>
            <person name="Klepikova A."/>
            <person name="Omelchenko D."/>
            <person name="Novikova G."/>
            <person name="Obukhova E."/>
            <person name="Bogdanov V."/>
            <person name="Penin A."/>
            <person name="Logacheva M."/>
        </authorList>
    </citation>
    <scope>NUCLEOTIDE SEQUENCE</scope>
    <source>
        <strain evidence="2">Hsosn_3</strain>
        <tissue evidence="2">Leaf</tissue>
    </source>
</reference>
<feature type="transmembrane region" description="Helical" evidence="1">
    <location>
        <begin position="123"/>
        <end position="144"/>
    </location>
</feature>
<keyword evidence="3" id="KW-1185">Reference proteome</keyword>
<dbReference type="PANTHER" id="PTHR33430">
    <property type="entry name" value="MATERNAL EFFECT EMBRYO ARREST PROTEIN"/>
    <property type="match status" value="1"/>
</dbReference>
<dbReference type="AlphaFoldDB" id="A0AAD8J164"/>
<dbReference type="EMBL" id="JAUIZM010000003">
    <property type="protein sequence ID" value="KAK1393850.1"/>
    <property type="molecule type" value="Genomic_DNA"/>
</dbReference>
<dbReference type="PANTHER" id="PTHR33430:SF1">
    <property type="entry name" value="PGG DOMAIN-CONTAINING PROTEIN"/>
    <property type="match status" value="1"/>
</dbReference>
<evidence type="ECO:0000313" key="3">
    <source>
        <dbReference type="Proteomes" id="UP001237642"/>
    </source>
</evidence>
<protein>
    <submittedName>
        <fullName evidence="2">Maternal effect embryoarrest</fullName>
    </submittedName>
</protein>
<keyword evidence="1" id="KW-0472">Membrane</keyword>
<keyword evidence="1" id="KW-0812">Transmembrane</keyword>
<evidence type="ECO:0000256" key="1">
    <source>
        <dbReference type="SAM" id="Phobius"/>
    </source>
</evidence>
<name>A0AAD8J164_9APIA</name>
<dbReference type="Proteomes" id="UP001237642">
    <property type="component" value="Unassembled WGS sequence"/>
</dbReference>